<feature type="chain" id="PRO_5016138348" evidence="1">
    <location>
        <begin position="20"/>
        <end position="216"/>
    </location>
</feature>
<evidence type="ECO:0000313" key="2">
    <source>
        <dbReference type="EMBL" id="SQB99528.1"/>
    </source>
</evidence>
<reference evidence="2 3" key="1">
    <citation type="submission" date="2018-06" db="EMBL/GenBank/DDBJ databases">
        <authorList>
            <consortium name="Pathogen Informatics"/>
            <person name="Doyle S."/>
        </authorList>
    </citation>
    <scope>NUCLEOTIDE SEQUENCE [LARGE SCALE GENOMIC DNA]</scope>
    <source>
        <strain evidence="2 3">NCTC13102</strain>
    </source>
</reference>
<dbReference type="Pfam" id="PF13036">
    <property type="entry name" value="LpoB"/>
    <property type="match status" value="1"/>
</dbReference>
<proteinExistence type="predicted"/>
<organism evidence="2 3">
    <name type="scientific">Helicobacter fennelliae</name>
    <dbReference type="NCBI Taxonomy" id="215"/>
    <lineage>
        <taxon>Bacteria</taxon>
        <taxon>Pseudomonadati</taxon>
        <taxon>Campylobacterota</taxon>
        <taxon>Epsilonproteobacteria</taxon>
        <taxon>Campylobacterales</taxon>
        <taxon>Helicobacteraceae</taxon>
        <taxon>Helicobacter</taxon>
    </lineage>
</organism>
<dbReference type="Gene3D" id="3.40.50.10610">
    <property type="entry name" value="ABC-type transport auxiliary lipoprotein component"/>
    <property type="match status" value="1"/>
</dbReference>
<name>A0A2X3B2L7_9HELI</name>
<evidence type="ECO:0000313" key="3">
    <source>
        <dbReference type="Proteomes" id="UP000250166"/>
    </source>
</evidence>
<feature type="signal peptide" evidence="1">
    <location>
        <begin position="1"/>
        <end position="19"/>
    </location>
</feature>
<accession>A0A2X3B2L7</accession>
<evidence type="ECO:0000256" key="1">
    <source>
        <dbReference type="SAM" id="SignalP"/>
    </source>
</evidence>
<dbReference type="RefSeq" id="WP_112058982.1">
    <property type="nucleotide sequence ID" value="NZ_UAWL01000006.1"/>
</dbReference>
<protein>
    <submittedName>
        <fullName evidence="2">Lipoprotein</fullName>
    </submittedName>
</protein>
<keyword evidence="1" id="KW-0732">Signal</keyword>
<dbReference type="Proteomes" id="UP000250166">
    <property type="component" value="Unassembled WGS sequence"/>
</dbReference>
<keyword evidence="2" id="KW-0449">Lipoprotein</keyword>
<dbReference type="EMBL" id="UAWL01000006">
    <property type="protein sequence ID" value="SQB99528.1"/>
    <property type="molecule type" value="Genomic_DNA"/>
</dbReference>
<dbReference type="InterPro" id="IPR014094">
    <property type="entry name" value="LpoB"/>
</dbReference>
<sequence>MKRVIFTLCVFLSIYCLNGADFLSQEILDSKDLESLAQRAQEDMLDSVFFKDISTPQVIALSDFANLTHFELDIQTLARLPLVSLRDSGKFSLTGAISGNALNADPLLDGIRAQRNKAEFQDIIPKGALLAPTYSLSARISDSLAPLDSGADSKNAQNPQKVRTNLSFIFSITNLKTGLIEWDYIAHISKEAQIEGYYKSQNERACLAGGNGASVK</sequence>
<dbReference type="AlphaFoldDB" id="A0A2X3B2L7"/>
<gene>
    <name evidence="2" type="ORF">NCTC13102_01853</name>
</gene>